<evidence type="ECO:0000313" key="3">
    <source>
        <dbReference type="Proteomes" id="UP000216605"/>
    </source>
</evidence>
<dbReference type="OrthoDB" id="1338368at2"/>
<protein>
    <recommendedName>
        <fullName evidence="4">Outer membrane protein beta-barrel domain-containing protein</fullName>
    </recommendedName>
</protein>
<feature type="signal peptide" evidence="1">
    <location>
        <begin position="1"/>
        <end position="29"/>
    </location>
</feature>
<gene>
    <name evidence="2" type="ORF">CHU92_09160</name>
</gene>
<dbReference type="RefSeq" id="WP_094414831.1">
    <property type="nucleotide sequence ID" value="NZ_NOXV01000265.1"/>
</dbReference>
<name>A0A255Z5X4_9FLAO</name>
<reference evidence="2 3" key="1">
    <citation type="submission" date="2017-07" db="EMBL/GenBank/DDBJ databases">
        <title>Flavobacterium cyanobacteriorum sp. nov., isolated from cyanobacterial aggregates in a eutrophic lake.</title>
        <authorList>
            <person name="Cai H."/>
        </authorList>
    </citation>
    <scope>NUCLEOTIDE SEQUENCE [LARGE SCALE GENOMIC DNA]</scope>
    <source>
        <strain evidence="2 3">TH021</strain>
    </source>
</reference>
<keyword evidence="1" id="KW-0732">Signal</keyword>
<evidence type="ECO:0000313" key="2">
    <source>
        <dbReference type="EMBL" id="OYQ36878.1"/>
    </source>
</evidence>
<comment type="caution">
    <text evidence="2">The sequence shown here is derived from an EMBL/GenBank/DDBJ whole genome shotgun (WGS) entry which is preliminary data.</text>
</comment>
<proteinExistence type="predicted"/>
<evidence type="ECO:0000256" key="1">
    <source>
        <dbReference type="SAM" id="SignalP"/>
    </source>
</evidence>
<accession>A0A255Z5X4</accession>
<dbReference type="EMBL" id="NOXV01000265">
    <property type="protein sequence ID" value="OYQ36878.1"/>
    <property type="molecule type" value="Genomic_DNA"/>
</dbReference>
<organism evidence="2 3">
    <name type="scientific">Flavobacterium cyanobacteriorum</name>
    <dbReference type="NCBI Taxonomy" id="2022802"/>
    <lineage>
        <taxon>Bacteria</taxon>
        <taxon>Pseudomonadati</taxon>
        <taxon>Bacteroidota</taxon>
        <taxon>Flavobacteriia</taxon>
        <taxon>Flavobacteriales</taxon>
        <taxon>Flavobacteriaceae</taxon>
        <taxon>Flavobacterium</taxon>
    </lineage>
</organism>
<feature type="chain" id="PRO_5012106719" description="Outer membrane protein beta-barrel domain-containing protein" evidence="1">
    <location>
        <begin position="30"/>
        <end position="269"/>
    </location>
</feature>
<dbReference type="Proteomes" id="UP000216605">
    <property type="component" value="Unassembled WGS sequence"/>
</dbReference>
<dbReference type="AlphaFoldDB" id="A0A255Z5X4"/>
<keyword evidence="3" id="KW-1185">Reference proteome</keyword>
<sequence>MICQLTSFKKVASLLLATFASFFSFSQEAENLFHKEYSKLSFVFQPSILKKSDAWNRDGSNYPNMKFTNDFSYQFGVYYNFAQSGNFNFKTGLIAKEFIPKFDLNVSDNDIGYGIDYLLTQFDPYNQFVISIPFKTDYYLKLSNKVNITFGVGLNLNLITGTNEDVITKIYVEDFNGNSKDIFYSKSEGQNSINFSSEISIGAQYKTKFALFDLSLFINNSIAPDYVSGQYQIYNLENSPDKTGEFLIRNNFYGISLNVAPKKGWLKKK</sequence>
<evidence type="ECO:0008006" key="4">
    <source>
        <dbReference type="Google" id="ProtNLM"/>
    </source>
</evidence>